<dbReference type="SMART" id="SM00248">
    <property type="entry name" value="ANK"/>
    <property type="match status" value="8"/>
</dbReference>
<evidence type="ECO:0000313" key="4">
    <source>
        <dbReference type="WBParaSite" id="TCLT_0000866501-mRNA-1"/>
    </source>
</evidence>
<dbReference type="OrthoDB" id="432281at2759"/>
<evidence type="ECO:0000313" key="3">
    <source>
        <dbReference type="Proteomes" id="UP000276776"/>
    </source>
</evidence>
<keyword evidence="1" id="KW-0040">ANK repeat</keyword>
<reference evidence="4" key="1">
    <citation type="submission" date="2017-02" db="UniProtKB">
        <authorList>
            <consortium name="WormBaseParasite"/>
        </authorList>
    </citation>
    <scope>IDENTIFICATION</scope>
</reference>
<dbReference type="InterPro" id="IPR002110">
    <property type="entry name" value="Ankyrin_rpt"/>
</dbReference>
<organism evidence="4">
    <name type="scientific">Thelazia callipaeda</name>
    <name type="common">Oriental eyeworm</name>
    <name type="synonym">Parasitic nematode</name>
    <dbReference type="NCBI Taxonomy" id="103827"/>
    <lineage>
        <taxon>Eukaryota</taxon>
        <taxon>Metazoa</taxon>
        <taxon>Ecdysozoa</taxon>
        <taxon>Nematoda</taxon>
        <taxon>Chromadorea</taxon>
        <taxon>Rhabditida</taxon>
        <taxon>Spirurina</taxon>
        <taxon>Spiruromorpha</taxon>
        <taxon>Thelazioidea</taxon>
        <taxon>Thelaziidae</taxon>
        <taxon>Thelazia</taxon>
    </lineage>
</organism>
<dbReference type="EMBL" id="UYYF01004664">
    <property type="protein sequence ID" value="VDN06231.1"/>
    <property type="molecule type" value="Genomic_DNA"/>
</dbReference>
<dbReference type="WBParaSite" id="TCLT_0000866501-mRNA-1">
    <property type="protein sequence ID" value="TCLT_0000866501-mRNA-1"/>
    <property type="gene ID" value="TCLT_0000866501"/>
</dbReference>
<dbReference type="PANTHER" id="PTHR24172:SF4">
    <property type="entry name" value="ANK_REP_REGION DOMAIN-CONTAINING PROTEIN"/>
    <property type="match status" value="1"/>
</dbReference>
<dbReference type="SUPFAM" id="SSF48403">
    <property type="entry name" value="Ankyrin repeat"/>
    <property type="match status" value="2"/>
</dbReference>
<dbReference type="PROSITE" id="PS50297">
    <property type="entry name" value="ANK_REP_REGION"/>
    <property type="match status" value="2"/>
</dbReference>
<feature type="repeat" description="ANK" evidence="1">
    <location>
        <begin position="86"/>
        <end position="107"/>
    </location>
</feature>
<feature type="repeat" description="ANK" evidence="1">
    <location>
        <begin position="495"/>
        <end position="528"/>
    </location>
</feature>
<evidence type="ECO:0000313" key="2">
    <source>
        <dbReference type="EMBL" id="VDN06231.1"/>
    </source>
</evidence>
<evidence type="ECO:0000256" key="1">
    <source>
        <dbReference type="PROSITE-ProRule" id="PRU00023"/>
    </source>
</evidence>
<gene>
    <name evidence="2" type="ORF">TCLT_LOCUS8654</name>
</gene>
<name>A0A0N5D6K1_THECL</name>
<proteinExistence type="predicted"/>
<accession>A0A0N5D6K1</accession>
<sequence>KINQHIYKWLSEGDIKHLEQLIFNGQGYLLANKTSTNPNSAEFLNSLTIKYQSKIDAIHKAVEDGDIRRLKSLINRNEFSTARDRYGMTPLHIALIHGQTNTVRYLLAKYPSCVNATNNAGRTALHYAAADPAREHMIKKLQKAGADGFIEDKLGHTPFYYRTHARRLHIRVANDNATLSGLISGQMGRSLLKDLEEDISNWIHTGNVRKLEDLVLNGYADLLVGRIHEVDDPDTLNFLDVLPQYQAKIDATHKAIEMGDLRAIRVLVDRKKMAFCRDARHLIPLHKALLLGQMDIAKYLIKNYPQSTNAMDEYKRTPLHYAAALRDDGYLYKIMRHVGGNPEICDCFGRPPKYYLKYREKIDLKAMKIRRHVAPSYLESVVRQWIQDGNVSKLELLVLSGCGDLLLGHSTNNPISKAFLEKLSNYLEQIKEIHKAIRKGELEKVKELLSVKKLALARNRRGFTPLHTAIVYEQTDIIRYIAINFPSVLNAPDYNKRTPMHYAAATRDGGHYLHILSKAGANPLATDNEEHTVDYYRRNTMMNLKSIKEDDDEDVNLVSGEFIEEASRLNSPQSDDSLSFFGSPIVSMNLEDYDEHDKQVFEFCLPNQNECMSANNKVYLAKTVAPVLTMALSEVFNSLLIFSSYYFT</sequence>
<dbReference type="STRING" id="103827.A0A0N5D6K1"/>
<dbReference type="PROSITE" id="PS50088">
    <property type="entry name" value="ANK_REPEAT"/>
    <property type="match status" value="3"/>
</dbReference>
<protein>
    <submittedName>
        <fullName evidence="4">ANK_REP_REGION domain-containing protein</fullName>
    </submittedName>
</protein>
<dbReference type="AlphaFoldDB" id="A0A0N5D6K1"/>
<dbReference type="Gene3D" id="1.25.40.20">
    <property type="entry name" value="Ankyrin repeat-containing domain"/>
    <property type="match status" value="3"/>
</dbReference>
<dbReference type="OMA" id="HYAFANQ"/>
<dbReference type="Proteomes" id="UP000276776">
    <property type="component" value="Unassembled WGS sequence"/>
</dbReference>
<dbReference type="Pfam" id="PF12796">
    <property type="entry name" value="Ank_2"/>
    <property type="match status" value="3"/>
</dbReference>
<reference evidence="2 3" key="2">
    <citation type="submission" date="2018-11" db="EMBL/GenBank/DDBJ databases">
        <authorList>
            <consortium name="Pathogen Informatics"/>
        </authorList>
    </citation>
    <scope>NUCLEOTIDE SEQUENCE [LARGE SCALE GENOMIC DNA]</scope>
</reference>
<feature type="repeat" description="ANK" evidence="1">
    <location>
        <begin position="120"/>
        <end position="153"/>
    </location>
</feature>
<dbReference type="InterPro" id="IPR036770">
    <property type="entry name" value="Ankyrin_rpt-contain_sf"/>
</dbReference>
<dbReference type="PANTHER" id="PTHR24172">
    <property type="entry name" value="ANK_REP_REGION DOMAIN-CONTAINING PROTEIN"/>
    <property type="match status" value="1"/>
</dbReference>
<keyword evidence="3" id="KW-1185">Reference proteome</keyword>